<keyword evidence="2" id="KW-1185">Reference proteome</keyword>
<gene>
    <name evidence="1" type="ORF">A3844_01705</name>
</gene>
<dbReference type="RefSeq" id="WP_074106404.1">
    <property type="nucleotide sequence ID" value="NZ_LVWI01000001.1"/>
</dbReference>
<protein>
    <submittedName>
        <fullName evidence="1">Uncharacterized protein</fullName>
    </submittedName>
</protein>
<dbReference type="EMBL" id="LVWI01000001">
    <property type="protein sequence ID" value="OKP91855.1"/>
    <property type="molecule type" value="Genomic_DNA"/>
</dbReference>
<reference evidence="1 2" key="1">
    <citation type="submission" date="2016-03" db="EMBL/GenBank/DDBJ databases">
        <authorList>
            <person name="Sant'Anna F.H."/>
            <person name="Ambrosini A."/>
            <person name="Souza R."/>
            <person name="Bach E."/>
            <person name="Fernandes G."/>
            <person name="Balsanelli E."/>
            <person name="Baura V.A."/>
            <person name="Souza E.M."/>
            <person name="Passaglia L."/>
        </authorList>
    </citation>
    <scope>NUCLEOTIDE SEQUENCE [LARGE SCALE GENOMIC DNA]</scope>
    <source>
        <strain evidence="1 2">P26E</strain>
    </source>
</reference>
<name>A0ABX3EYE8_9BACL</name>
<dbReference type="Proteomes" id="UP000186058">
    <property type="component" value="Unassembled WGS sequence"/>
</dbReference>
<proteinExistence type="predicted"/>
<evidence type="ECO:0000313" key="1">
    <source>
        <dbReference type="EMBL" id="OKP91855.1"/>
    </source>
</evidence>
<evidence type="ECO:0000313" key="2">
    <source>
        <dbReference type="Proteomes" id="UP000186058"/>
    </source>
</evidence>
<sequence>MKFWKPFFTVMIILVPSLYFGYEGKAAEMGIALAAGALAAAFLNLDKLQSFKGAGIEIELKKAVEEAYATIESLKNVAEPLFLTAITNLTYGKRLSGIPQEQERHLITSMEEVIKTTNLVNPDLDNAIKEFYIHETWDRFSKLIDIVRKNNVSVSDKLKELVDRKETSYPSEERINQILGEVPEEIALSVKEAINNYVYYKENQKDR</sequence>
<comment type="caution">
    <text evidence="1">The sequence shown here is derived from an EMBL/GenBank/DDBJ whole genome shotgun (WGS) entry which is preliminary data.</text>
</comment>
<accession>A0ABX3EYE8</accession>
<organism evidence="1 2">
    <name type="scientific">Paenibacillus helianthi</name>
    <dbReference type="NCBI Taxonomy" id="1349432"/>
    <lineage>
        <taxon>Bacteria</taxon>
        <taxon>Bacillati</taxon>
        <taxon>Bacillota</taxon>
        <taxon>Bacilli</taxon>
        <taxon>Bacillales</taxon>
        <taxon>Paenibacillaceae</taxon>
        <taxon>Paenibacillus</taxon>
    </lineage>
</organism>